<organism evidence="1 2">
    <name type="scientific">Ancylobacter amanitiformis</name>
    <dbReference type="NCBI Taxonomy" id="217069"/>
    <lineage>
        <taxon>Bacteria</taxon>
        <taxon>Pseudomonadati</taxon>
        <taxon>Pseudomonadota</taxon>
        <taxon>Alphaproteobacteria</taxon>
        <taxon>Hyphomicrobiales</taxon>
        <taxon>Xanthobacteraceae</taxon>
        <taxon>Ancylobacter</taxon>
    </lineage>
</organism>
<accession>A0ABU0LUJ8</accession>
<keyword evidence="2" id="KW-1185">Reference proteome</keyword>
<sequence length="84" mass="9071">MVDRPFGDLGARRQERWAALGPTWSVNFDNTYVATLLVKHFIAALQIAFESHAGRDLGIAPSHTTIDIAMSDDAEETAVGSGGR</sequence>
<name>A0ABU0LUJ8_9HYPH</name>
<reference evidence="1 2" key="1">
    <citation type="submission" date="2023-07" db="EMBL/GenBank/DDBJ databases">
        <title>Genomic Encyclopedia of Type Strains, Phase IV (KMG-IV): sequencing the most valuable type-strain genomes for metagenomic binning, comparative biology and taxonomic classification.</title>
        <authorList>
            <person name="Goeker M."/>
        </authorList>
    </citation>
    <scope>NUCLEOTIDE SEQUENCE [LARGE SCALE GENOMIC DNA]</scope>
    <source>
        <strain evidence="1 2">DSM 15561</strain>
    </source>
</reference>
<evidence type="ECO:0000313" key="1">
    <source>
        <dbReference type="EMBL" id="MDQ0512371.1"/>
    </source>
</evidence>
<protein>
    <submittedName>
        <fullName evidence="1">Uncharacterized protein</fullName>
    </submittedName>
</protein>
<proteinExistence type="predicted"/>
<comment type="caution">
    <text evidence="1">The sequence shown here is derived from an EMBL/GenBank/DDBJ whole genome shotgun (WGS) entry which is preliminary data.</text>
</comment>
<evidence type="ECO:0000313" key="2">
    <source>
        <dbReference type="Proteomes" id="UP001235094"/>
    </source>
</evidence>
<gene>
    <name evidence="1" type="ORF">QOZ99_003276</name>
</gene>
<dbReference type="RefSeq" id="WP_306891052.1">
    <property type="nucleotide sequence ID" value="NZ_JAUSVR010000012.1"/>
</dbReference>
<dbReference type="EMBL" id="JAUSVR010000012">
    <property type="protein sequence ID" value="MDQ0512371.1"/>
    <property type="molecule type" value="Genomic_DNA"/>
</dbReference>
<dbReference type="Proteomes" id="UP001235094">
    <property type="component" value="Unassembled WGS sequence"/>
</dbReference>